<evidence type="ECO:0000259" key="2">
    <source>
        <dbReference type="Pfam" id="PF08245"/>
    </source>
</evidence>
<dbReference type="SUPFAM" id="SSF53244">
    <property type="entry name" value="MurD-like peptide ligases, peptide-binding domain"/>
    <property type="match status" value="1"/>
</dbReference>
<feature type="domain" description="Mur ligase C-terminal" evidence="1">
    <location>
        <begin position="233"/>
        <end position="364"/>
    </location>
</feature>
<evidence type="ECO:0000259" key="1">
    <source>
        <dbReference type="Pfam" id="PF02875"/>
    </source>
</evidence>
<dbReference type="InterPro" id="IPR004101">
    <property type="entry name" value="Mur_ligase_C"/>
</dbReference>
<dbReference type="GO" id="GO:0016881">
    <property type="term" value="F:acid-amino acid ligase activity"/>
    <property type="evidence" value="ECO:0007669"/>
    <property type="project" value="InterPro"/>
</dbReference>
<dbReference type="Proteomes" id="UP000177135">
    <property type="component" value="Unassembled WGS sequence"/>
</dbReference>
<dbReference type="InterPro" id="IPR036615">
    <property type="entry name" value="Mur_ligase_C_dom_sf"/>
</dbReference>
<reference evidence="3 4" key="1">
    <citation type="journal article" date="2016" name="Nat. Commun.">
        <title>Thousands of microbial genomes shed light on interconnected biogeochemical processes in an aquifer system.</title>
        <authorList>
            <person name="Anantharaman K."/>
            <person name="Brown C.T."/>
            <person name="Hug L.A."/>
            <person name="Sharon I."/>
            <person name="Castelle C.J."/>
            <person name="Probst A.J."/>
            <person name="Thomas B.C."/>
            <person name="Singh A."/>
            <person name="Wilkins M.J."/>
            <person name="Karaoz U."/>
            <person name="Brodie E.L."/>
            <person name="Williams K.H."/>
            <person name="Hubbard S.S."/>
            <person name="Banfield J.F."/>
        </authorList>
    </citation>
    <scope>NUCLEOTIDE SEQUENCE [LARGE SCALE GENOMIC DNA]</scope>
</reference>
<dbReference type="InterPro" id="IPR013221">
    <property type="entry name" value="Mur_ligase_cen"/>
</dbReference>
<dbReference type="Pfam" id="PF08245">
    <property type="entry name" value="Mur_ligase_M"/>
    <property type="match status" value="1"/>
</dbReference>
<accession>A0A1F5N0I9</accession>
<sequence>MIRKFIPNRLVNVAKHLPEAIIANCRYGFAGRKMKVIGVTGSDGKTTTVNMLYKILKDAGKKVSMISTINATIGNEHFDTGFHVTNPSSSDLQKFLRQSYQNGDEFMVLEVTSHGLDQFRVWGIPFEIGIITNITHEHLDYHRTFDKYVQAKCKLIKNSKIAILNKTDANFETLKKVASGIVITFPFDFLLKLKVPGKYNIMNAQAAAAAARVLGLDNNSIRKSLETFLGLPGRLEEINNKSGIKVIIDFAHTPNALEQALKTLRPDTPGRLIAVFGCAGARDRAKRPMMGKIAAEIANVIILTDEDPRFEDRNTIIEAIAEGAASAGAKEGLTLFREPDRTRAIKLAIKMAKMGDTVGIFGKGHEKSMNYLGIERPWSDQKTAISALQDAKQ</sequence>
<dbReference type="Gene3D" id="3.90.190.20">
    <property type="entry name" value="Mur ligase, C-terminal domain"/>
    <property type="match status" value="1"/>
</dbReference>
<evidence type="ECO:0008006" key="5">
    <source>
        <dbReference type="Google" id="ProtNLM"/>
    </source>
</evidence>
<gene>
    <name evidence="3" type="ORF">A2617_04175</name>
</gene>
<evidence type="ECO:0000313" key="4">
    <source>
        <dbReference type="Proteomes" id="UP000177135"/>
    </source>
</evidence>
<dbReference type="PANTHER" id="PTHR23135">
    <property type="entry name" value="MUR LIGASE FAMILY MEMBER"/>
    <property type="match status" value="1"/>
</dbReference>
<comment type="caution">
    <text evidence="3">The sequence shown here is derived from an EMBL/GenBank/DDBJ whole genome shotgun (WGS) entry which is preliminary data.</text>
</comment>
<dbReference type="AlphaFoldDB" id="A0A1F5N0I9"/>
<dbReference type="SUPFAM" id="SSF53623">
    <property type="entry name" value="MurD-like peptide ligases, catalytic domain"/>
    <property type="match status" value="1"/>
</dbReference>
<dbReference type="Gene3D" id="3.40.1190.10">
    <property type="entry name" value="Mur-like, catalytic domain"/>
    <property type="match status" value="2"/>
</dbReference>
<protein>
    <recommendedName>
        <fullName evidence="5">UDP-N-acetylmuramoyl-L-alanyl-D-glutamate--2, 6-diaminopimelate ligase</fullName>
    </recommendedName>
</protein>
<dbReference type="PANTHER" id="PTHR23135:SF4">
    <property type="entry name" value="UDP-N-ACETYLMURAMOYL-L-ALANYL-D-GLUTAMATE--2,6-DIAMINOPIMELATE LIGASE MURE HOMOLOG, CHLOROPLASTIC"/>
    <property type="match status" value="1"/>
</dbReference>
<name>A0A1F5N0I9_9BACT</name>
<dbReference type="EMBL" id="MFEC01000019">
    <property type="protein sequence ID" value="OGE71102.1"/>
    <property type="molecule type" value="Genomic_DNA"/>
</dbReference>
<dbReference type="GO" id="GO:0005524">
    <property type="term" value="F:ATP binding"/>
    <property type="evidence" value="ECO:0007669"/>
    <property type="project" value="InterPro"/>
</dbReference>
<proteinExistence type="predicted"/>
<evidence type="ECO:0000313" key="3">
    <source>
        <dbReference type="EMBL" id="OGE71102.1"/>
    </source>
</evidence>
<organism evidence="3 4">
    <name type="scientific">Candidatus Daviesbacteria bacterium RIFOXYD1_FULL_41_10</name>
    <dbReference type="NCBI Taxonomy" id="1797801"/>
    <lineage>
        <taxon>Bacteria</taxon>
        <taxon>Candidatus Daviesiibacteriota</taxon>
    </lineage>
</organism>
<dbReference type="Pfam" id="PF02875">
    <property type="entry name" value="Mur_ligase_C"/>
    <property type="match status" value="1"/>
</dbReference>
<feature type="domain" description="Mur ligase central" evidence="2">
    <location>
        <begin position="39"/>
        <end position="185"/>
    </location>
</feature>
<dbReference type="InterPro" id="IPR036565">
    <property type="entry name" value="Mur-like_cat_sf"/>
</dbReference>